<proteinExistence type="predicted"/>
<dbReference type="InterPro" id="IPR037379">
    <property type="entry name" value="WDR74/Nsa1"/>
</dbReference>
<protein>
    <recommendedName>
        <fullName evidence="3">WD repeat-containing protein 74</fullName>
    </recommendedName>
</protein>
<keyword evidence="2" id="KW-1185">Reference proteome</keyword>
<dbReference type="Gene3D" id="2.130.10.10">
    <property type="entry name" value="YVTN repeat-like/Quinoprotein amine dehydrogenase"/>
    <property type="match status" value="1"/>
</dbReference>
<dbReference type="InterPro" id="IPR001680">
    <property type="entry name" value="WD40_rpt"/>
</dbReference>
<evidence type="ECO:0000313" key="1">
    <source>
        <dbReference type="EMBL" id="PNF23433.1"/>
    </source>
</evidence>
<organism evidence="1 2">
    <name type="scientific">Cryptotermes secundus</name>
    <dbReference type="NCBI Taxonomy" id="105785"/>
    <lineage>
        <taxon>Eukaryota</taxon>
        <taxon>Metazoa</taxon>
        <taxon>Ecdysozoa</taxon>
        <taxon>Arthropoda</taxon>
        <taxon>Hexapoda</taxon>
        <taxon>Insecta</taxon>
        <taxon>Pterygota</taxon>
        <taxon>Neoptera</taxon>
        <taxon>Polyneoptera</taxon>
        <taxon>Dictyoptera</taxon>
        <taxon>Blattodea</taxon>
        <taxon>Blattoidea</taxon>
        <taxon>Termitoidae</taxon>
        <taxon>Kalotermitidae</taxon>
        <taxon>Cryptotermitinae</taxon>
        <taxon>Cryptotermes</taxon>
    </lineage>
</organism>
<dbReference type="InterPro" id="IPR036322">
    <property type="entry name" value="WD40_repeat_dom_sf"/>
</dbReference>
<dbReference type="Proteomes" id="UP000235965">
    <property type="component" value="Unassembled WGS sequence"/>
</dbReference>
<dbReference type="EMBL" id="NEVH01018385">
    <property type="protein sequence ID" value="PNF23433.1"/>
    <property type="molecule type" value="Genomic_DNA"/>
</dbReference>
<gene>
    <name evidence="1" type="ORF">B7P43_G10597</name>
</gene>
<accession>A0A2J7Q4C1</accession>
<dbReference type="GO" id="GO:0005730">
    <property type="term" value="C:nucleolus"/>
    <property type="evidence" value="ECO:0007669"/>
    <property type="project" value="InterPro"/>
</dbReference>
<dbReference type="GO" id="GO:0042273">
    <property type="term" value="P:ribosomal large subunit biogenesis"/>
    <property type="evidence" value="ECO:0007669"/>
    <property type="project" value="InterPro"/>
</dbReference>
<sequence length="354" mass="39363">MPVGMARKNDFDLFVAGKTGSFKGISINFEDKDTKPIAKNIQNIKVLTKEHEITALAWGDADEVEVLIGMSCQRVKIYDTDFKAFTSSVDASCGHGSIQGLSRYKGKLLTAVASGHVKICSHVKNSNNILDTGGSIEKMRHSPVNADIIAVGGKENDLKLWNLEQKTCTFAAKNVKPDMLQLRVPVWVSDMDFLQDSAKIAVCTRYGHVRVYDPSTPQRRPVINMDIPEQSLTTLAVTNKDKKGSVVQHYKGAVGSLKSIVCHKTEPYIVSVGLDRHLLVHNLTSRALLQKMYMKSRLNCILLHSTAFLKSADNLCVKEGSDDDIQIIEDDYDELFNNMETVEEFSPNKKCKLK</sequence>
<dbReference type="PANTHER" id="PTHR16038">
    <property type="entry name" value="NOP SEVEN ASSOCIATED PROTEIN 1"/>
    <property type="match status" value="1"/>
</dbReference>
<dbReference type="GO" id="GO:0030687">
    <property type="term" value="C:preribosome, large subunit precursor"/>
    <property type="evidence" value="ECO:0007669"/>
    <property type="project" value="TreeGrafter"/>
</dbReference>
<dbReference type="PANTHER" id="PTHR16038:SF4">
    <property type="entry name" value="WD REPEAT-CONTAINING PROTEIN 74"/>
    <property type="match status" value="1"/>
</dbReference>
<dbReference type="OrthoDB" id="18388at2759"/>
<name>A0A2J7Q4C1_9NEOP</name>
<dbReference type="AlphaFoldDB" id="A0A2J7Q4C1"/>
<evidence type="ECO:0008006" key="3">
    <source>
        <dbReference type="Google" id="ProtNLM"/>
    </source>
</evidence>
<dbReference type="InterPro" id="IPR015943">
    <property type="entry name" value="WD40/YVTN_repeat-like_dom_sf"/>
</dbReference>
<dbReference type="SMART" id="SM00320">
    <property type="entry name" value="WD40"/>
    <property type="match status" value="4"/>
</dbReference>
<dbReference type="SUPFAM" id="SSF50978">
    <property type="entry name" value="WD40 repeat-like"/>
    <property type="match status" value="1"/>
</dbReference>
<evidence type="ECO:0000313" key="2">
    <source>
        <dbReference type="Proteomes" id="UP000235965"/>
    </source>
</evidence>
<reference evidence="1 2" key="1">
    <citation type="submission" date="2017-12" db="EMBL/GenBank/DDBJ databases">
        <title>Hemimetabolous genomes reveal molecular basis of termite eusociality.</title>
        <authorList>
            <person name="Harrison M.C."/>
            <person name="Jongepier E."/>
            <person name="Robertson H.M."/>
            <person name="Arning N."/>
            <person name="Bitard-Feildel T."/>
            <person name="Chao H."/>
            <person name="Childers C.P."/>
            <person name="Dinh H."/>
            <person name="Doddapaneni H."/>
            <person name="Dugan S."/>
            <person name="Gowin J."/>
            <person name="Greiner C."/>
            <person name="Han Y."/>
            <person name="Hu H."/>
            <person name="Hughes D.S.T."/>
            <person name="Huylmans A.-K."/>
            <person name="Kemena C."/>
            <person name="Kremer L.P.M."/>
            <person name="Lee S.L."/>
            <person name="Lopez-Ezquerra A."/>
            <person name="Mallet L."/>
            <person name="Monroy-Kuhn J.M."/>
            <person name="Moser A."/>
            <person name="Murali S.C."/>
            <person name="Muzny D.M."/>
            <person name="Otani S."/>
            <person name="Piulachs M.-D."/>
            <person name="Poelchau M."/>
            <person name="Qu J."/>
            <person name="Schaub F."/>
            <person name="Wada-Katsumata A."/>
            <person name="Worley K.C."/>
            <person name="Xie Q."/>
            <person name="Ylla G."/>
            <person name="Poulsen M."/>
            <person name="Gibbs R.A."/>
            <person name="Schal C."/>
            <person name="Richards S."/>
            <person name="Belles X."/>
            <person name="Korb J."/>
            <person name="Bornberg-Bauer E."/>
        </authorList>
    </citation>
    <scope>NUCLEOTIDE SEQUENCE [LARGE SCALE GENOMIC DNA]</scope>
    <source>
        <tissue evidence="1">Whole body</tissue>
    </source>
</reference>
<comment type="caution">
    <text evidence="1">The sequence shown here is derived from an EMBL/GenBank/DDBJ whole genome shotgun (WGS) entry which is preliminary data.</text>
</comment>